<keyword evidence="5 8" id="KW-0663">Pyridoxal phosphate</keyword>
<dbReference type="InterPro" id="IPR049315">
    <property type="entry name" value="GDC-P_N"/>
</dbReference>
<dbReference type="Pfam" id="PF21478">
    <property type="entry name" value="GcvP2_C"/>
    <property type="match status" value="1"/>
</dbReference>
<accession>A0ABW0JN24</accession>
<dbReference type="InterPro" id="IPR015424">
    <property type="entry name" value="PyrdxlP-dep_Trfase"/>
</dbReference>
<dbReference type="InterPro" id="IPR049316">
    <property type="entry name" value="GDC-P_C"/>
</dbReference>
<dbReference type="NCBIfam" id="TIGR00461">
    <property type="entry name" value="gcvP"/>
    <property type="match status" value="1"/>
</dbReference>
<dbReference type="PANTHER" id="PTHR11773">
    <property type="entry name" value="GLYCINE DEHYDROGENASE, DECARBOXYLATING"/>
    <property type="match status" value="1"/>
</dbReference>
<dbReference type="EMBL" id="JBHSMK010000009">
    <property type="protein sequence ID" value="MFC5437467.1"/>
    <property type="molecule type" value="Genomic_DNA"/>
</dbReference>
<dbReference type="NCBIfam" id="NF003346">
    <property type="entry name" value="PRK04366.1"/>
    <property type="match status" value="1"/>
</dbReference>
<evidence type="ECO:0000256" key="5">
    <source>
        <dbReference type="ARBA" id="ARBA00022898"/>
    </source>
</evidence>
<dbReference type="HAMAP" id="MF_00711">
    <property type="entry name" value="GcvP"/>
    <property type="match status" value="1"/>
</dbReference>
<dbReference type="Pfam" id="PF02347">
    <property type="entry name" value="GDC-P"/>
    <property type="match status" value="2"/>
</dbReference>
<reference evidence="12" key="1">
    <citation type="journal article" date="2019" name="Int. J. Syst. Evol. Microbiol.">
        <title>The Global Catalogue of Microorganisms (GCM) 10K type strain sequencing project: providing services to taxonomists for standard genome sequencing and annotation.</title>
        <authorList>
            <consortium name="The Broad Institute Genomics Platform"/>
            <consortium name="The Broad Institute Genome Sequencing Center for Infectious Disease"/>
            <person name="Wu L."/>
            <person name="Ma J."/>
        </authorList>
    </citation>
    <scope>NUCLEOTIDE SEQUENCE [LARGE SCALE GENOMIC DNA]</scope>
    <source>
        <strain evidence="12">JCM 17130</strain>
    </source>
</reference>
<gene>
    <name evidence="8 11" type="primary">gcvP</name>
    <name evidence="11" type="ORF">ACFPME_12960</name>
</gene>
<feature type="domain" description="Glycine cleavage system P-protein N-terminal" evidence="9">
    <location>
        <begin position="449"/>
        <end position="734"/>
    </location>
</feature>
<feature type="domain" description="Glycine cleavage system P-protein N-terminal" evidence="9">
    <location>
        <begin position="20"/>
        <end position="440"/>
    </location>
</feature>
<dbReference type="InterPro" id="IPR015421">
    <property type="entry name" value="PyrdxlP-dep_Trfase_major"/>
</dbReference>
<comment type="similarity">
    <text evidence="3 8">Belongs to the GcvP family.</text>
</comment>
<dbReference type="Gene3D" id="3.90.1150.10">
    <property type="entry name" value="Aspartate Aminotransferase, domain 1"/>
    <property type="match status" value="2"/>
</dbReference>
<dbReference type="Gene3D" id="3.40.640.10">
    <property type="entry name" value="Type I PLP-dependent aspartate aminotransferase-like (Major domain)"/>
    <property type="match status" value="2"/>
</dbReference>
<evidence type="ECO:0000256" key="8">
    <source>
        <dbReference type="HAMAP-Rule" id="MF_00711"/>
    </source>
</evidence>
<dbReference type="CDD" id="cd00613">
    <property type="entry name" value="GDC-P"/>
    <property type="match status" value="2"/>
</dbReference>
<evidence type="ECO:0000259" key="10">
    <source>
        <dbReference type="Pfam" id="PF21478"/>
    </source>
</evidence>
<dbReference type="InterPro" id="IPR020581">
    <property type="entry name" value="GDC_P"/>
</dbReference>
<evidence type="ECO:0000313" key="11">
    <source>
        <dbReference type="EMBL" id="MFC5437467.1"/>
    </source>
</evidence>
<evidence type="ECO:0000256" key="6">
    <source>
        <dbReference type="ARBA" id="ARBA00023002"/>
    </source>
</evidence>
<organism evidence="11 12">
    <name type="scientific">Rhodanobacter umsongensis</name>
    <dbReference type="NCBI Taxonomy" id="633153"/>
    <lineage>
        <taxon>Bacteria</taxon>
        <taxon>Pseudomonadati</taxon>
        <taxon>Pseudomonadota</taxon>
        <taxon>Gammaproteobacteria</taxon>
        <taxon>Lysobacterales</taxon>
        <taxon>Rhodanobacteraceae</taxon>
        <taxon>Rhodanobacter</taxon>
    </lineage>
</organism>
<evidence type="ECO:0000256" key="7">
    <source>
        <dbReference type="ARBA" id="ARBA00049026"/>
    </source>
</evidence>
<protein>
    <recommendedName>
        <fullName evidence="8">Glycine dehydrogenase (decarboxylating)</fullName>
        <ecNumber evidence="8">1.4.4.2</ecNumber>
    </recommendedName>
    <alternativeName>
        <fullName evidence="8">Glycine cleavage system P-protein</fullName>
    </alternativeName>
    <alternativeName>
        <fullName evidence="8">Glycine decarboxylase</fullName>
    </alternativeName>
    <alternativeName>
        <fullName evidence="8">Glycine dehydrogenase (aminomethyl-transferring)</fullName>
    </alternativeName>
</protein>
<keyword evidence="6 8" id="KW-0560">Oxidoreductase</keyword>
<dbReference type="GO" id="GO:0004375">
    <property type="term" value="F:glycine dehydrogenase (decarboxylating) activity"/>
    <property type="evidence" value="ECO:0007669"/>
    <property type="project" value="UniProtKB-EC"/>
</dbReference>
<dbReference type="EC" id="1.4.4.2" evidence="8"/>
<dbReference type="RefSeq" id="WP_377305958.1">
    <property type="nucleotide sequence ID" value="NZ_JBHSMK010000009.1"/>
</dbReference>
<evidence type="ECO:0000256" key="4">
    <source>
        <dbReference type="ARBA" id="ARBA00011690"/>
    </source>
</evidence>
<comment type="caution">
    <text evidence="11">The sequence shown here is derived from an EMBL/GenBank/DDBJ whole genome shotgun (WGS) entry which is preliminary data.</text>
</comment>
<comment type="catalytic activity">
    <reaction evidence="7 8">
        <text>N(6)-[(R)-lipoyl]-L-lysyl-[glycine-cleavage complex H protein] + glycine + H(+) = N(6)-[(R)-S(8)-aminomethyldihydrolipoyl]-L-lysyl-[glycine-cleavage complex H protein] + CO2</text>
        <dbReference type="Rhea" id="RHEA:24304"/>
        <dbReference type="Rhea" id="RHEA-COMP:10494"/>
        <dbReference type="Rhea" id="RHEA-COMP:10495"/>
        <dbReference type="ChEBI" id="CHEBI:15378"/>
        <dbReference type="ChEBI" id="CHEBI:16526"/>
        <dbReference type="ChEBI" id="CHEBI:57305"/>
        <dbReference type="ChEBI" id="CHEBI:83099"/>
        <dbReference type="ChEBI" id="CHEBI:83143"/>
        <dbReference type="EC" id="1.4.4.2"/>
    </reaction>
</comment>
<sequence length="956" mass="103678">MSQNFSPSLRELEHHHAFIERHIGPNDAEIAQMLRVIGHDSLEAMTDAIVPGKIKSPSPLALPKAITEVEALAKIRAIADRNEVFRSFIGQGYYGTLTPNVIARNILENPAWYTAYTPYQAEISQGRMEALINFQTLCADLTGMEIANASLLDEATAAAEAMTLAKRSCKSKSNVFFVSNGVHPQTLEVVRTRAEALGLELHVGDDAEGSTVDSFGVLLQYPNTYGTIKDYRALADAAHARGALVAVATDLLALTLIAAPGEWGADIVVGNSQRFGVPFGNGGPHAAFMACRDAFKRSMPGRLIGVSIDAEGKPAYRLTLQTREQHIRREKATSNICTAQVLLAVMASMYAVYHGPEGLARIARRTHRFSAILAGALRQAGVTVGTDFFDTLHISDVDADAVHARAEALRINLRQIHGTCIGISLDETTTRAEVVALAALFGAEIDDIDELDAVTADALPATLLRQSKFLTHPVFNTHHSEHELLRYMRALADKDLAMDRTMIPLGSCTMKLNATSEMIPITWPEFGNIHPLAPATQTRGYKELIDGLEAMLVECTGYDAVSLQPNSGAQGEYAGLLAIRAYHRSRNESHRDICLIPESAHGTNPASAHLCGMTVVVTKCDGNGNVDVEDIRRAAEKYSDRLAALMITYPSTHGVFEEDIVAICDIVHQHGGQVYTDGANMNALVGVAKPGKWGSDVSHLNLHKTFCIPHGGGGPGVGPCAVKSHLAPFLPGKLGEDSPVGMVSAANYGSASILPISWMYITMMGQQGLRKATQVALLNANYVAKRLEPHYPTLYTGRNGLVAHECILDLRPLKDATGIGAEDVAKRLIDFGFHAPTLSFPVAGTLMVEPTESESLHELDRFIDAMIEIRDEIRAIEDGRLDREDNPLKNAPHTATMVSASEWVHAYPRELAAFPLASLKLQKYWSPVARVDNIYGDKNIMCACIPVDAYKDEVEA</sequence>
<dbReference type="Proteomes" id="UP001596013">
    <property type="component" value="Unassembled WGS sequence"/>
</dbReference>
<comment type="function">
    <text evidence="2 8">The glycine cleavage system catalyzes the degradation of glycine. The P protein binds the alpha-amino group of glycine through its pyridoxal phosphate cofactor; CO(2) is released and the remaining methylamine moiety is then transferred to the lipoamide cofactor of the H protein.</text>
</comment>
<keyword evidence="12" id="KW-1185">Reference proteome</keyword>
<proteinExistence type="inferred from homology"/>
<comment type="cofactor">
    <cofactor evidence="1 8">
        <name>pyridoxal 5'-phosphate</name>
        <dbReference type="ChEBI" id="CHEBI:597326"/>
    </cofactor>
</comment>
<feature type="domain" description="Glycine dehydrogenase C-terminal" evidence="10">
    <location>
        <begin position="772"/>
        <end position="893"/>
    </location>
</feature>
<evidence type="ECO:0000256" key="3">
    <source>
        <dbReference type="ARBA" id="ARBA00010756"/>
    </source>
</evidence>
<name>A0ABW0JN24_9GAMM</name>
<dbReference type="InterPro" id="IPR003437">
    <property type="entry name" value="GcvP"/>
</dbReference>
<dbReference type="PANTHER" id="PTHR11773:SF1">
    <property type="entry name" value="GLYCINE DEHYDROGENASE (DECARBOXYLATING), MITOCHONDRIAL"/>
    <property type="match status" value="1"/>
</dbReference>
<feature type="modified residue" description="N6-(pyridoxal phosphate)lysine" evidence="8">
    <location>
        <position position="704"/>
    </location>
</feature>
<evidence type="ECO:0000259" key="9">
    <source>
        <dbReference type="Pfam" id="PF02347"/>
    </source>
</evidence>
<comment type="subunit">
    <text evidence="4 8">The glycine cleavage system is composed of four proteins: P, T, L and H.</text>
</comment>
<evidence type="ECO:0000256" key="1">
    <source>
        <dbReference type="ARBA" id="ARBA00001933"/>
    </source>
</evidence>
<dbReference type="NCBIfam" id="NF001696">
    <property type="entry name" value="PRK00451.1"/>
    <property type="match status" value="1"/>
</dbReference>
<evidence type="ECO:0000313" key="12">
    <source>
        <dbReference type="Proteomes" id="UP001596013"/>
    </source>
</evidence>
<evidence type="ECO:0000256" key="2">
    <source>
        <dbReference type="ARBA" id="ARBA00003788"/>
    </source>
</evidence>
<dbReference type="InterPro" id="IPR015422">
    <property type="entry name" value="PyrdxlP-dep_Trfase_small"/>
</dbReference>
<dbReference type="SUPFAM" id="SSF53383">
    <property type="entry name" value="PLP-dependent transferases"/>
    <property type="match status" value="2"/>
</dbReference>